<reference evidence="3 4" key="1">
    <citation type="submission" date="2016-10" db="EMBL/GenBank/DDBJ databases">
        <title>Genome sequence of Streptomyces gilvigriseus MUSC 26.</title>
        <authorList>
            <person name="Lee L.-H."/>
            <person name="Ser H.-L."/>
        </authorList>
    </citation>
    <scope>NUCLEOTIDE SEQUENCE [LARGE SCALE GENOMIC DNA]</scope>
    <source>
        <strain evidence="3 4">MUSC 26</strain>
    </source>
</reference>
<dbReference type="Pfam" id="PF00188">
    <property type="entry name" value="CAP"/>
    <property type="match status" value="1"/>
</dbReference>
<dbReference type="InterPro" id="IPR035940">
    <property type="entry name" value="CAP_sf"/>
</dbReference>
<feature type="compositionally biased region" description="Low complexity" evidence="1">
    <location>
        <begin position="76"/>
        <end position="118"/>
    </location>
</feature>
<evidence type="ECO:0000256" key="1">
    <source>
        <dbReference type="SAM" id="MobiDB-lite"/>
    </source>
</evidence>
<dbReference type="InterPro" id="IPR014044">
    <property type="entry name" value="CAP_dom"/>
</dbReference>
<dbReference type="Proteomes" id="UP000243342">
    <property type="component" value="Unassembled WGS sequence"/>
</dbReference>
<dbReference type="AlphaFoldDB" id="A0A1J7BBG7"/>
<feature type="compositionally biased region" description="Low complexity" evidence="1">
    <location>
        <begin position="23"/>
        <end position="66"/>
    </location>
</feature>
<feature type="region of interest" description="Disordered" evidence="1">
    <location>
        <begin position="1"/>
        <end position="118"/>
    </location>
</feature>
<gene>
    <name evidence="3" type="ORF">BIV57_18515</name>
</gene>
<dbReference type="STRING" id="1428644.BIV57_18515"/>
<accession>A0A1J7BBG7</accession>
<name>A0A1J7BBG7_9ACTN</name>
<dbReference type="SUPFAM" id="SSF55797">
    <property type="entry name" value="PR-1-like"/>
    <property type="match status" value="1"/>
</dbReference>
<organism evidence="3 4">
    <name type="scientific">Mangrovactinospora gilvigrisea</name>
    <dbReference type="NCBI Taxonomy" id="1428644"/>
    <lineage>
        <taxon>Bacteria</taxon>
        <taxon>Bacillati</taxon>
        <taxon>Actinomycetota</taxon>
        <taxon>Actinomycetes</taxon>
        <taxon>Kitasatosporales</taxon>
        <taxon>Streptomycetaceae</taxon>
        <taxon>Mangrovactinospora</taxon>
    </lineage>
</organism>
<dbReference type="CDD" id="cd05379">
    <property type="entry name" value="CAP_bacterial"/>
    <property type="match status" value="1"/>
</dbReference>
<proteinExistence type="predicted"/>
<evidence type="ECO:0000259" key="2">
    <source>
        <dbReference type="Pfam" id="PF00188"/>
    </source>
</evidence>
<evidence type="ECO:0000313" key="4">
    <source>
        <dbReference type="Proteomes" id="UP000243342"/>
    </source>
</evidence>
<comment type="caution">
    <text evidence="3">The sequence shown here is derived from an EMBL/GenBank/DDBJ whole genome shotgun (WGS) entry which is preliminary data.</text>
</comment>
<dbReference type="PANTHER" id="PTHR31157:SF1">
    <property type="entry name" value="SCP DOMAIN-CONTAINING PROTEIN"/>
    <property type="match status" value="1"/>
</dbReference>
<dbReference type="Gene3D" id="3.40.33.10">
    <property type="entry name" value="CAP"/>
    <property type="match status" value="1"/>
</dbReference>
<keyword evidence="4" id="KW-1185">Reference proteome</keyword>
<evidence type="ECO:0000313" key="3">
    <source>
        <dbReference type="EMBL" id="OIV36023.1"/>
    </source>
</evidence>
<dbReference type="EMBL" id="MLCF01000119">
    <property type="protein sequence ID" value="OIV36023.1"/>
    <property type="molecule type" value="Genomic_DNA"/>
</dbReference>
<dbReference type="PANTHER" id="PTHR31157">
    <property type="entry name" value="SCP DOMAIN-CONTAINING PROTEIN"/>
    <property type="match status" value="1"/>
</dbReference>
<feature type="compositionally biased region" description="Polar residues" evidence="1">
    <location>
        <begin position="1"/>
        <end position="16"/>
    </location>
</feature>
<sequence length="261" mass="25684">MMTLRATTGPSTQGTSAAGPARTAADTSGAGSPSAGGSASASRTPSSTPGRTHSAPARTHAAKAPAAPTPTRPHRTASSTPSSTPSKSTSASPSHSASASPSQSAGGGSSSTPTAAPTPVSSAAVAQVLELINKARAQQGLSPLTISTGLTTSATRHTMTMAGGCGLSHQCPGEAGLGDRETAAGVKWGAAGENIGEGGPVDNTSAAIARMAVGLTQGMLDEKPPNDGHRKNILSSSYSHIGISVYRDAKGTVWLTQDFSD</sequence>
<protein>
    <recommendedName>
        <fullName evidence="2">SCP domain-containing protein</fullName>
    </recommendedName>
</protein>
<feature type="domain" description="SCP" evidence="2">
    <location>
        <begin position="129"/>
        <end position="259"/>
    </location>
</feature>